<dbReference type="PANTHER" id="PTHR44942">
    <property type="entry name" value="METHYLTRANSF_11 DOMAIN-CONTAINING PROTEIN"/>
    <property type="match status" value="1"/>
</dbReference>
<dbReference type="InterPro" id="IPR051052">
    <property type="entry name" value="Diverse_substrate_MTase"/>
</dbReference>
<gene>
    <name evidence="5" type="ORF">ACJMK2_028588</name>
</gene>
<dbReference type="GO" id="GO:0032259">
    <property type="term" value="P:methylation"/>
    <property type="evidence" value="ECO:0007669"/>
    <property type="project" value="UniProtKB-KW"/>
</dbReference>
<accession>A0ABD3X7L3</accession>
<evidence type="ECO:0000313" key="6">
    <source>
        <dbReference type="Proteomes" id="UP001634394"/>
    </source>
</evidence>
<evidence type="ECO:0000256" key="1">
    <source>
        <dbReference type="ARBA" id="ARBA00008361"/>
    </source>
</evidence>
<dbReference type="Pfam" id="PF08241">
    <property type="entry name" value="Methyltransf_11"/>
    <property type="match status" value="1"/>
</dbReference>
<dbReference type="GO" id="GO:0008168">
    <property type="term" value="F:methyltransferase activity"/>
    <property type="evidence" value="ECO:0007669"/>
    <property type="project" value="UniProtKB-KW"/>
</dbReference>
<reference evidence="5 6" key="1">
    <citation type="submission" date="2024-11" db="EMBL/GenBank/DDBJ databases">
        <title>Chromosome-level genome assembly of the freshwater bivalve Anodonta woodiana.</title>
        <authorList>
            <person name="Chen X."/>
        </authorList>
    </citation>
    <scope>NUCLEOTIDE SEQUENCE [LARGE SCALE GENOMIC DNA]</scope>
    <source>
        <strain evidence="5">MN2024</strain>
        <tissue evidence="5">Gills</tissue>
    </source>
</reference>
<comment type="caution">
    <text evidence="5">The sequence shown here is derived from an EMBL/GenBank/DDBJ whole genome shotgun (WGS) entry which is preliminary data.</text>
</comment>
<dbReference type="Gene3D" id="3.40.50.150">
    <property type="entry name" value="Vaccinia Virus protein VP39"/>
    <property type="match status" value="1"/>
</dbReference>
<keyword evidence="6" id="KW-1185">Reference proteome</keyword>
<evidence type="ECO:0000259" key="4">
    <source>
        <dbReference type="Pfam" id="PF08241"/>
    </source>
</evidence>
<dbReference type="PANTHER" id="PTHR44942:SF4">
    <property type="entry name" value="METHYLTRANSFERASE TYPE 11 DOMAIN-CONTAINING PROTEIN"/>
    <property type="match status" value="1"/>
</dbReference>
<evidence type="ECO:0000256" key="3">
    <source>
        <dbReference type="ARBA" id="ARBA00022679"/>
    </source>
</evidence>
<comment type="similarity">
    <text evidence="1">Belongs to the methyltransferase superfamily.</text>
</comment>
<keyword evidence="3" id="KW-0808">Transferase</keyword>
<dbReference type="CDD" id="cd02440">
    <property type="entry name" value="AdoMet_MTases"/>
    <property type="match status" value="1"/>
</dbReference>
<dbReference type="EMBL" id="JBJQND010000003">
    <property type="protein sequence ID" value="KAL3882224.1"/>
    <property type="molecule type" value="Genomic_DNA"/>
</dbReference>
<dbReference type="Proteomes" id="UP001634394">
    <property type="component" value="Unassembled WGS sequence"/>
</dbReference>
<evidence type="ECO:0000313" key="5">
    <source>
        <dbReference type="EMBL" id="KAL3882224.1"/>
    </source>
</evidence>
<dbReference type="SUPFAM" id="SSF53335">
    <property type="entry name" value="S-adenosyl-L-methionine-dependent methyltransferases"/>
    <property type="match status" value="1"/>
</dbReference>
<feature type="domain" description="Methyltransferase type 11" evidence="4">
    <location>
        <begin position="42"/>
        <end position="135"/>
    </location>
</feature>
<dbReference type="AlphaFoldDB" id="A0ABD3X7L3"/>
<dbReference type="InterPro" id="IPR029063">
    <property type="entry name" value="SAM-dependent_MTases_sf"/>
</dbReference>
<sequence length="253" mass="29404">MSEVYKGEILTSAYAKYRIQHPDWIFDSIIDWCKDGSFLLAVDVGCGSGQSCQQLCHHFMSVIGLDISEDQIKNAKSKYGHDVKIEFRVGQAEHLNFLDNDTVDLVTAGVSMHWFDIPKFLQEAKRVLKAGGVCAVYSYTLPLADCPDVERFYNELRPFMDPRIQHFWSKYTGVQFPFQVVKRQEYLHTVECSVESFLGLLQSFSAWPSFSQNNPDAARHLEEELRKFYYDEKTGETRLMHMYYDYVLILCRK</sequence>
<name>A0ABD3X7L3_SINWO</name>
<organism evidence="5 6">
    <name type="scientific">Sinanodonta woodiana</name>
    <name type="common">Chinese pond mussel</name>
    <name type="synonym">Anodonta woodiana</name>
    <dbReference type="NCBI Taxonomy" id="1069815"/>
    <lineage>
        <taxon>Eukaryota</taxon>
        <taxon>Metazoa</taxon>
        <taxon>Spiralia</taxon>
        <taxon>Lophotrochozoa</taxon>
        <taxon>Mollusca</taxon>
        <taxon>Bivalvia</taxon>
        <taxon>Autobranchia</taxon>
        <taxon>Heteroconchia</taxon>
        <taxon>Palaeoheterodonta</taxon>
        <taxon>Unionida</taxon>
        <taxon>Unionoidea</taxon>
        <taxon>Unionidae</taxon>
        <taxon>Unioninae</taxon>
        <taxon>Sinanodonta</taxon>
    </lineage>
</organism>
<proteinExistence type="inferred from homology"/>
<dbReference type="InterPro" id="IPR013216">
    <property type="entry name" value="Methyltransf_11"/>
</dbReference>
<protein>
    <recommendedName>
        <fullName evidence="4">Methyltransferase type 11 domain-containing protein</fullName>
    </recommendedName>
</protein>
<evidence type="ECO:0000256" key="2">
    <source>
        <dbReference type="ARBA" id="ARBA00022603"/>
    </source>
</evidence>
<keyword evidence="2" id="KW-0489">Methyltransferase</keyword>